<evidence type="ECO:0000256" key="6">
    <source>
        <dbReference type="ARBA" id="ARBA00023136"/>
    </source>
</evidence>
<dbReference type="InterPro" id="IPR050360">
    <property type="entry name" value="MFS_Sugar_Transporters"/>
</dbReference>
<dbReference type="EMBL" id="CAWUHC010000094">
    <property type="protein sequence ID" value="CAK7231311.1"/>
    <property type="molecule type" value="Genomic_DNA"/>
</dbReference>
<feature type="transmembrane region" description="Helical" evidence="8">
    <location>
        <begin position="338"/>
        <end position="358"/>
    </location>
</feature>
<comment type="caution">
    <text evidence="10">The sequence shown here is derived from an EMBL/GenBank/DDBJ whole genome shotgun (WGS) entry which is preliminary data.</text>
</comment>
<feature type="transmembrane region" description="Helical" evidence="8">
    <location>
        <begin position="409"/>
        <end position="428"/>
    </location>
</feature>
<feature type="transmembrane region" description="Helical" evidence="8">
    <location>
        <begin position="309"/>
        <end position="329"/>
    </location>
</feature>
<feature type="transmembrane region" description="Helical" evidence="8">
    <location>
        <begin position="190"/>
        <end position="212"/>
    </location>
</feature>
<keyword evidence="11" id="KW-1185">Reference proteome</keyword>
<feature type="transmembrane region" description="Helical" evidence="8">
    <location>
        <begin position="103"/>
        <end position="124"/>
    </location>
</feature>
<dbReference type="PANTHER" id="PTHR48022">
    <property type="entry name" value="PLASTIDIC GLUCOSE TRANSPORTER 4"/>
    <property type="match status" value="1"/>
</dbReference>
<feature type="transmembrane region" description="Helical" evidence="8">
    <location>
        <begin position="163"/>
        <end position="183"/>
    </location>
</feature>
<dbReference type="InterPro" id="IPR003663">
    <property type="entry name" value="Sugar/inositol_transpt"/>
</dbReference>
<dbReference type="InterPro" id="IPR005828">
    <property type="entry name" value="MFS_sugar_transport-like"/>
</dbReference>
<keyword evidence="3 7" id="KW-0813">Transport</keyword>
<evidence type="ECO:0000256" key="8">
    <source>
        <dbReference type="SAM" id="Phobius"/>
    </source>
</evidence>
<dbReference type="InterPro" id="IPR020846">
    <property type="entry name" value="MFS_dom"/>
</dbReference>
<evidence type="ECO:0000256" key="4">
    <source>
        <dbReference type="ARBA" id="ARBA00022692"/>
    </source>
</evidence>
<evidence type="ECO:0000256" key="7">
    <source>
        <dbReference type="RuleBase" id="RU003346"/>
    </source>
</evidence>
<dbReference type="InterPro" id="IPR036259">
    <property type="entry name" value="MFS_trans_sf"/>
</dbReference>
<reference evidence="10 11" key="1">
    <citation type="submission" date="2024-01" db="EMBL/GenBank/DDBJ databases">
        <authorList>
            <person name="Allen C."/>
            <person name="Tagirdzhanova G."/>
        </authorList>
    </citation>
    <scope>NUCLEOTIDE SEQUENCE [LARGE SCALE GENOMIC DNA]</scope>
</reference>
<sequence length="527" mass="57927">MSGLVTKVRDMPLWRDMTAKSWYVAMVSCTGAAVYGYDVSWWSSVLGMPAFTKRFGEYNEAKGTYAISAPLQSAGSAVPTAGLVIGSLLCFTISDRIGRRGAMLATSIMYLIAIIIEVTSNSYAQVVVGRFLNSIPQGMSASLLPAYQSECAPASCRGALVGLYTWVLDTGAVTAVGIVYHTYMRTDAGAYKIVMGVQGIYPVLILLFLYWLPESPRFLVMKGRDDEALVVLESLRVDKSTAAKELEDIRVSSQVHHDDSSWMDLVRGPNLRRTAITVFTAGVESWQGLSFIGNYLVVFFISLGTTNTYYLVLLINSTLLITLTLFFWVPDYIGRRPLLLFGSAVMFSTFFIMAGVAGKDVSAISKTRERVAVAMLFIWSIVYSSTWANGTWVTIGEMPQTRLRSKTSGLAYAVQSISSLVITLFSPYVQNDAYVNWGAYIGFFFGSFSFVAFVFVYFFYPEVKGLSIEKMDELFDQRATIKQFSEAHRGEPVTIAGVASEGSSVDVERNAGAEKMATVDVKAEAEV</sequence>
<feature type="transmembrane region" description="Helical" evidence="8">
    <location>
        <begin position="370"/>
        <end position="388"/>
    </location>
</feature>
<dbReference type="PROSITE" id="PS50850">
    <property type="entry name" value="MFS"/>
    <property type="match status" value="1"/>
</dbReference>
<evidence type="ECO:0000256" key="3">
    <source>
        <dbReference type="ARBA" id="ARBA00022448"/>
    </source>
</evidence>
<evidence type="ECO:0000256" key="2">
    <source>
        <dbReference type="ARBA" id="ARBA00010992"/>
    </source>
</evidence>
<dbReference type="Gene3D" id="1.20.1250.20">
    <property type="entry name" value="MFS general substrate transporter like domains"/>
    <property type="match status" value="1"/>
</dbReference>
<comment type="similarity">
    <text evidence="2 7">Belongs to the major facilitator superfamily. Sugar transporter (TC 2.A.1.1) family.</text>
</comment>
<feature type="transmembrane region" description="Helical" evidence="8">
    <location>
        <begin position="63"/>
        <end position="91"/>
    </location>
</feature>
<evidence type="ECO:0000313" key="10">
    <source>
        <dbReference type="EMBL" id="CAK7231311.1"/>
    </source>
</evidence>
<evidence type="ECO:0000256" key="1">
    <source>
        <dbReference type="ARBA" id="ARBA00004141"/>
    </source>
</evidence>
<gene>
    <name evidence="10" type="ORF">SBRCBS47491_007887</name>
</gene>
<name>A0ABP0CHF5_9PEZI</name>
<keyword evidence="4 8" id="KW-0812">Transmembrane</keyword>
<dbReference type="Proteomes" id="UP001642406">
    <property type="component" value="Unassembled WGS sequence"/>
</dbReference>
<dbReference type="Pfam" id="PF00083">
    <property type="entry name" value="Sugar_tr"/>
    <property type="match status" value="1"/>
</dbReference>
<accession>A0ABP0CHF5</accession>
<proteinExistence type="inferred from homology"/>
<feature type="domain" description="Major facilitator superfamily (MFS) profile" evidence="9">
    <location>
        <begin position="24"/>
        <end position="464"/>
    </location>
</feature>
<keyword evidence="6 8" id="KW-0472">Membrane</keyword>
<feature type="transmembrane region" description="Helical" evidence="8">
    <location>
        <begin position="440"/>
        <end position="460"/>
    </location>
</feature>
<evidence type="ECO:0000259" key="9">
    <source>
        <dbReference type="PROSITE" id="PS50850"/>
    </source>
</evidence>
<evidence type="ECO:0000313" key="11">
    <source>
        <dbReference type="Proteomes" id="UP001642406"/>
    </source>
</evidence>
<dbReference type="NCBIfam" id="TIGR00879">
    <property type="entry name" value="SP"/>
    <property type="match status" value="1"/>
</dbReference>
<dbReference type="SUPFAM" id="SSF103473">
    <property type="entry name" value="MFS general substrate transporter"/>
    <property type="match status" value="1"/>
</dbReference>
<feature type="transmembrane region" description="Helical" evidence="8">
    <location>
        <begin position="21"/>
        <end position="43"/>
    </location>
</feature>
<protein>
    <recommendedName>
        <fullName evidence="9">Major facilitator superfamily (MFS) profile domain-containing protein</fullName>
    </recommendedName>
</protein>
<keyword evidence="5 8" id="KW-1133">Transmembrane helix</keyword>
<dbReference type="PANTHER" id="PTHR48022:SF2">
    <property type="entry name" value="PLASTIDIC GLUCOSE TRANSPORTER 4"/>
    <property type="match status" value="1"/>
</dbReference>
<organism evidence="10 11">
    <name type="scientific">Sporothrix bragantina</name>
    <dbReference type="NCBI Taxonomy" id="671064"/>
    <lineage>
        <taxon>Eukaryota</taxon>
        <taxon>Fungi</taxon>
        <taxon>Dikarya</taxon>
        <taxon>Ascomycota</taxon>
        <taxon>Pezizomycotina</taxon>
        <taxon>Sordariomycetes</taxon>
        <taxon>Sordariomycetidae</taxon>
        <taxon>Ophiostomatales</taxon>
        <taxon>Ophiostomataceae</taxon>
        <taxon>Sporothrix</taxon>
    </lineage>
</organism>
<evidence type="ECO:0000256" key="5">
    <source>
        <dbReference type="ARBA" id="ARBA00022989"/>
    </source>
</evidence>
<comment type="subcellular location">
    <subcellularLocation>
        <location evidence="1">Membrane</location>
        <topology evidence="1">Multi-pass membrane protein</topology>
    </subcellularLocation>
</comment>